<dbReference type="InterPro" id="IPR011047">
    <property type="entry name" value="Quinoprotein_ADH-like_sf"/>
</dbReference>
<dbReference type="PROSITE" id="PS50294">
    <property type="entry name" value="WD_REPEATS_REGION"/>
    <property type="match status" value="1"/>
</dbReference>
<keyword evidence="3 7" id="KW-0853">WD repeat</keyword>
<dbReference type="InterPro" id="IPR051973">
    <property type="entry name" value="tRNA_Anticodon_Mtase-Reg"/>
</dbReference>
<dbReference type="PANTHER" id="PTHR14344:SF3">
    <property type="entry name" value="WD REPEAT-CONTAINING PROTEIN 6"/>
    <property type="match status" value="1"/>
</dbReference>
<dbReference type="SUPFAM" id="SSF50978">
    <property type="entry name" value="WD40 repeat-like"/>
    <property type="match status" value="2"/>
</dbReference>
<dbReference type="OrthoDB" id="66881at2759"/>
<dbReference type="InterPro" id="IPR015943">
    <property type="entry name" value="WD40/YVTN_repeat-like_dom_sf"/>
</dbReference>
<evidence type="ECO:0000256" key="2">
    <source>
        <dbReference type="ARBA" id="ARBA00022490"/>
    </source>
</evidence>
<dbReference type="InterPro" id="IPR001680">
    <property type="entry name" value="WD40_rpt"/>
</dbReference>
<sequence length="998" mass="112875">MGQLRQLSHTGPSVCVKFHGKYVLAGYGVFVHVYDYESGELISISRIFHRNKVHGLAIRGESILIYGARSVSLLNLDSLWQNADNTRFEKLCHEWVISGEHSMDGSSVFLLTSYNKVLCCDLSFKVLRTKAVYGERSILYSGTINVVSQDKVLVNAGTVMDGVLVWDLETEKTLHHFTDHEGSIFYVAASTNGRYAASCSDDRSIKLWDLHSGCLVSTGWGHTARIWNLKFFDNDSKLISVSEDCTSRVWEISEEGVLVQKSIHELHQTKNIWGVDVNNEKMIAVTSGNDGRIKITDLNLRTKSGSESSVFSLDDISQHGVELRPNEILKGFYWLRFGLLAMTSEGQVLKFDQKTERWTSIMTDSRFTSYSATSGVQELDMVVFSNSRCELLILKFSKDGDEVLETKQLHINELSKSTNCLVRGYDSNLFLVMESPNPNDPLICLRMNGTTLQHEKRFHFHKPKNFTASSFVLYENFVVLGSRTSTLAIFNIKDCKEEATVLRKILPGDTITSIDFVERNSENDCLFSVSDRDGFYCFISINFSKRTHKMLLQNRISKGFLEGGHYNAQGDFITYGFKSNLFYVFNETKHYEIFSEQCGGAHRQWRYLPNFGLDEFILIYIKASSIHFRKIHKPVYPEILRNGLHGREIRDICIRTEPYRQDKTVFCSASEDTTIKLNVLNAKDGEIRTVWTFRKHTSGLQRCKFINNKFMISSAAREELYLWELTDTFMSNPYMTVICALPSSSKIPDLRIMDFAYEIIEGTDDFILTTVYSDSAIKVWLYNSDENAFELLVSGKYQTCCLLNVALVALDTQLVLVVSPTDGHLVSWNLTQHIPYVIQNNKLVKKIEAFQPQVHLPDISERIAVHSAGIKSFEVKKITEDRFFIYTGGDDNAVAISEFVLDKGNKTIQGHVRSFIGAGAASTITSVKLIQHDMTLLTASVDQVIRYYDVSSGVLILKNKFYTTNADTGCIDSLSSTAGSLILIGGVGLSVWTLEYNQ</sequence>
<organism evidence="8 9">
    <name type="scientific">Lachancea quebecensis</name>
    <dbReference type="NCBI Taxonomy" id="1654605"/>
    <lineage>
        <taxon>Eukaryota</taxon>
        <taxon>Fungi</taxon>
        <taxon>Dikarya</taxon>
        <taxon>Ascomycota</taxon>
        <taxon>Saccharomycotina</taxon>
        <taxon>Saccharomycetes</taxon>
        <taxon>Saccharomycetales</taxon>
        <taxon>Saccharomycetaceae</taxon>
        <taxon>Lachancea</taxon>
    </lineage>
</organism>
<gene>
    <name evidence="8" type="ORF">LAQU0_S08e04874g</name>
</gene>
<evidence type="ECO:0000313" key="8">
    <source>
        <dbReference type="EMBL" id="CUS23224.1"/>
    </source>
</evidence>
<accession>A0A0P1KTN4</accession>
<reference evidence="9" key="1">
    <citation type="submission" date="2015-10" db="EMBL/GenBank/DDBJ databases">
        <authorList>
            <person name="Devillers H."/>
        </authorList>
    </citation>
    <scope>NUCLEOTIDE SEQUENCE [LARGE SCALE GENOMIC DNA]</scope>
</reference>
<evidence type="ECO:0000256" key="1">
    <source>
        <dbReference type="ARBA" id="ARBA00004496"/>
    </source>
</evidence>
<protein>
    <submittedName>
        <fullName evidence="8">LAQU0S08e04874g1_1</fullName>
    </submittedName>
</protein>
<name>A0A0P1KTN4_9SACH</name>
<evidence type="ECO:0000256" key="3">
    <source>
        <dbReference type="ARBA" id="ARBA00022574"/>
    </source>
</evidence>
<dbReference type="PROSITE" id="PS00678">
    <property type="entry name" value="WD_REPEATS_1"/>
    <property type="match status" value="2"/>
</dbReference>
<dbReference type="Pfam" id="PF00400">
    <property type="entry name" value="WD40"/>
    <property type="match status" value="2"/>
</dbReference>
<evidence type="ECO:0000256" key="6">
    <source>
        <dbReference type="ARBA" id="ARBA00038255"/>
    </source>
</evidence>
<keyword evidence="9" id="KW-1185">Reference proteome</keyword>
<dbReference type="Proteomes" id="UP000236544">
    <property type="component" value="Unassembled WGS sequence"/>
</dbReference>
<evidence type="ECO:0000256" key="7">
    <source>
        <dbReference type="PROSITE-ProRule" id="PRU00221"/>
    </source>
</evidence>
<dbReference type="PROSITE" id="PS50082">
    <property type="entry name" value="WD_REPEATS_2"/>
    <property type="match status" value="2"/>
</dbReference>
<dbReference type="PANTHER" id="PTHR14344">
    <property type="entry name" value="WD REPEAT PROTEIN"/>
    <property type="match status" value="1"/>
</dbReference>
<comment type="subcellular location">
    <subcellularLocation>
        <location evidence="1">Cytoplasm</location>
    </subcellularLocation>
</comment>
<dbReference type="Gene3D" id="2.130.10.10">
    <property type="entry name" value="YVTN repeat-like/Quinoprotein amine dehydrogenase"/>
    <property type="match status" value="3"/>
</dbReference>
<dbReference type="SMART" id="SM00320">
    <property type="entry name" value="WD40"/>
    <property type="match status" value="5"/>
</dbReference>
<keyword evidence="5" id="KW-0677">Repeat</keyword>
<evidence type="ECO:0000313" key="9">
    <source>
        <dbReference type="Proteomes" id="UP000236544"/>
    </source>
</evidence>
<dbReference type="GO" id="GO:0005737">
    <property type="term" value="C:cytoplasm"/>
    <property type="evidence" value="ECO:0007669"/>
    <property type="project" value="UniProtKB-SubCell"/>
</dbReference>
<dbReference type="AlphaFoldDB" id="A0A0P1KTN4"/>
<keyword evidence="2" id="KW-0963">Cytoplasm</keyword>
<feature type="repeat" description="WD" evidence="7">
    <location>
        <begin position="177"/>
        <end position="218"/>
    </location>
</feature>
<dbReference type="GO" id="GO:0030488">
    <property type="term" value="P:tRNA methylation"/>
    <property type="evidence" value="ECO:0007669"/>
    <property type="project" value="TreeGrafter"/>
</dbReference>
<keyword evidence="4" id="KW-0819">tRNA processing</keyword>
<evidence type="ECO:0000256" key="4">
    <source>
        <dbReference type="ARBA" id="ARBA00022694"/>
    </source>
</evidence>
<dbReference type="SUPFAM" id="SSF50998">
    <property type="entry name" value="Quinoprotein alcohol dehydrogenase-like"/>
    <property type="match status" value="1"/>
</dbReference>
<dbReference type="EMBL" id="LN890539">
    <property type="protein sequence ID" value="CUS23224.1"/>
    <property type="molecule type" value="Genomic_DNA"/>
</dbReference>
<feature type="repeat" description="WD" evidence="7">
    <location>
        <begin position="219"/>
        <end position="260"/>
    </location>
</feature>
<evidence type="ECO:0000256" key="5">
    <source>
        <dbReference type="ARBA" id="ARBA00022737"/>
    </source>
</evidence>
<proteinExistence type="inferred from homology"/>
<comment type="similarity">
    <text evidence="6">Belongs to the WD repeat WDR6 family.</text>
</comment>
<dbReference type="InterPro" id="IPR036322">
    <property type="entry name" value="WD40_repeat_dom_sf"/>
</dbReference>
<dbReference type="InterPro" id="IPR019775">
    <property type="entry name" value="WD40_repeat_CS"/>
</dbReference>